<accession>A0AAV6M1N2</accession>
<proteinExistence type="predicted"/>
<evidence type="ECO:0000313" key="2">
    <source>
        <dbReference type="EMBL" id="KAG6573587.1"/>
    </source>
</evidence>
<comment type="caution">
    <text evidence="2">The sequence shown here is derived from an EMBL/GenBank/DDBJ whole genome shotgun (WGS) entry which is preliminary data.</text>
</comment>
<dbReference type="EMBL" id="JAGKQH010000018">
    <property type="protein sequence ID" value="KAG6573587.1"/>
    <property type="molecule type" value="Genomic_DNA"/>
</dbReference>
<reference evidence="2 3" key="1">
    <citation type="journal article" date="2021" name="Hortic Res">
        <title>The domestication of Cucurbita argyrosperma as revealed by the genome of its wild relative.</title>
        <authorList>
            <person name="Barrera-Redondo J."/>
            <person name="Sanchez-de la Vega G."/>
            <person name="Aguirre-Liguori J.A."/>
            <person name="Castellanos-Morales G."/>
            <person name="Gutierrez-Guerrero Y.T."/>
            <person name="Aguirre-Dugua X."/>
            <person name="Aguirre-Planter E."/>
            <person name="Tenaillon M.I."/>
            <person name="Lira-Saade R."/>
            <person name="Eguiarte L.E."/>
        </authorList>
    </citation>
    <scope>NUCLEOTIDE SEQUENCE [LARGE SCALE GENOMIC DNA]</scope>
    <source>
        <strain evidence="2">JBR-2021</strain>
    </source>
</reference>
<feature type="non-terminal residue" evidence="2">
    <location>
        <position position="1"/>
    </location>
</feature>
<dbReference type="AlphaFoldDB" id="A0AAV6M1N2"/>
<organism evidence="2 3">
    <name type="scientific">Cucurbita argyrosperma subsp. sororia</name>
    <dbReference type="NCBI Taxonomy" id="37648"/>
    <lineage>
        <taxon>Eukaryota</taxon>
        <taxon>Viridiplantae</taxon>
        <taxon>Streptophyta</taxon>
        <taxon>Embryophyta</taxon>
        <taxon>Tracheophyta</taxon>
        <taxon>Spermatophyta</taxon>
        <taxon>Magnoliopsida</taxon>
        <taxon>eudicotyledons</taxon>
        <taxon>Gunneridae</taxon>
        <taxon>Pentapetalae</taxon>
        <taxon>rosids</taxon>
        <taxon>fabids</taxon>
        <taxon>Cucurbitales</taxon>
        <taxon>Cucurbitaceae</taxon>
        <taxon>Cucurbiteae</taxon>
        <taxon>Cucurbita</taxon>
    </lineage>
</organism>
<protein>
    <submittedName>
        <fullName evidence="2">Uncharacterized protein</fullName>
    </submittedName>
</protein>
<sequence length="111" mass="12246">MIVAIVLALAVGLLGWVYQALKPPPPKICGSANGPPLTSPRVKLRDGRHLAYREVGVPKEEAQYKIIICHSYNNSKDMHLPASQTLRSFPCGSFSELLVAFRSFSFITTDF</sequence>
<keyword evidence="3" id="KW-1185">Reference proteome</keyword>
<dbReference type="PANTHER" id="PTHR45763:SF21">
    <property type="entry name" value="ALPHA_BETA-HYDROLASES SUPERFAMILY PROTEIN"/>
    <property type="match status" value="1"/>
</dbReference>
<dbReference type="PANTHER" id="PTHR45763">
    <property type="entry name" value="HYDROLASE, ALPHA/BETA FOLD FAMILY PROTEIN, EXPRESSED-RELATED"/>
    <property type="match status" value="1"/>
</dbReference>
<evidence type="ECO:0000256" key="1">
    <source>
        <dbReference type="SAM" id="SignalP"/>
    </source>
</evidence>
<dbReference type="Proteomes" id="UP000685013">
    <property type="component" value="Chromosome 18"/>
</dbReference>
<gene>
    <name evidence="2" type="ORF">SDJN03_27474</name>
</gene>
<keyword evidence="1" id="KW-0732">Signal</keyword>
<name>A0AAV6M1N2_9ROSI</name>
<evidence type="ECO:0000313" key="3">
    <source>
        <dbReference type="Proteomes" id="UP000685013"/>
    </source>
</evidence>
<feature type="chain" id="PRO_5043686459" evidence="1">
    <location>
        <begin position="20"/>
        <end position="111"/>
    </location>
</feature>
<feature type="signal peptide" evidence="1">
    <location>
        <begin position="1"/>
        <end position="19"/>
    </location>
</feature>